<keyword evidence="2" id="KW-1185">Reference proteome</keyword>
<accession>A0ABX1I820</accession>
<protein>
    <submittedName>
        <fullName evidence="1">Nucleotidyltransferase family protein</fullName>
    </submittedName>
</protein>
<dbReference type="RefSeq" id="WP_168668857.1">
    <property type="nucleotide sequence ID" value="NZ_JAAXKX010000011.1"/>
</dbReference>
<dbReference type="EMBL" id="JAAXKX010000011">
    <property type="protein sequence ID" value="NKN33368.1"/>
    <property type="molecule type" value="Genomic_DNA"/>
</dbReference>
<gene>
    <name evidence="1" type="ORF">HF203_09050</name>
</gene>
<dbReference type="InterPro" id="IPR039498">
    <property type="entry name" value="NTP_transf_5"/>
</dbReference>
<reference evidence="1 2" key="1">
    <citation type="submission" date="2020-04" db="EMBL/GenBank/DDBJ databases">
        <title>Draft Whole-Genome sequence of Marichromatium bheemlicum DSM 18632, type strain.</title>
        <authorList>
            <person name="Kyndt J.A."/>
            <person name="Meyer T.E."/>
        </authorList>
    </citation>
    <scope>NUCLEOTIDE SEQUENCE [LARGE SCALE GENOMIC DNA]</scope>
    <source>
        <strain evidence="1 2">DSM 18632</strain>
    </source>
</reference>
<evidence type="ECO:0000313" key="2">
    <source>
        <dbReference type="Proteomes" id="UP000740754"/>
    </source>
</evidence>
<name>A0ABX1I820_9GAMM</name>
<dbReference type="Pfam" id="PF14907">
    <property type="entry name" value="NTP_transf_5"/>
    <property type="match status" value="1"/>
</dbReference>
<proteinExistence type="predicted"/>
<evidence type="ECO:0000313" key="1">
    <source>
        <dbReference type="EMBL" id="NKN33368.1"/>
    </source>
</evidence>
<organism evidence="1 2">
    <name type="scientific">Marichromatium bheemlicum</name>
    <dbReference type="NCBI Taxonomy" id="365339"/>
    <lineage>
        <taxon>Bacteria</taxon>
        <taxon>Pseudomonadati</taxon>
        <taxon>Pseudomonadota</taxon>
        <taxon>Gammaproteobacteria</taxon>
        <taxon>Chromatiales</taxon>
        <taxon>Chromatiaceae</taxon>
        <taxon>Marichromatium</taxon>
    </lineage>
</organism>
<sequence>MSQRMNRSRHAGALLLRALRAPETLPTLSSADWDLLLRAARHTRLLGRLDADLAARGLIEQLPERVAHHLHAARCQVQYQQRRLTWEVDRILRALDGVPVEVVALKGVAYVLAETAAARGRLFSDVDLLIAEDGLAEVEQRLRARGWQGAGLSRYDERYYREWMHELPPLRHLERDTEIDLHHRLLPRTNRLHFDPAPLFAASCKVAGHESLRVLGAPDMVLHAVLHLFMEGDRHEGLRLRDLVDVWDLLGQFRGRVGFWPALLDRAEQFGLQRPLFHALHHVHQLFVLELPVVVEARLRQWRPAPPLAWLMTRLVRLSLLPDADGRAPLRVRGARTLIFARAHWLRMPSWLLLRHLGYKGSLQLRTLFGG</sequence>
<comment type="caution">
    <text evidence="1">The sequence shown here is derived from an EMBL/GenBank/DDBJ whole genome shotgun (WGS) entry which is preliminary data.</text>
</comment>
<dbReference type="Proteomes" id="UP000740754">
    <property type="component" value="Unassembled WGS sequence"/>
</dbReference>